<name>A0ABZ2KUE0_9BACT</name>
<dbReference type="InterPro" id="IPR010732">
    <property type="entry name" value="T6SS_TssG-like"/>
</dbReference>
<gene>
    <name evidence="1" type="primary">tssG</name>
    <name evidence="1" type="ORF">LVJ94_35110</name>
</gene>
<keyword evidence="2" id="KW-1185">Reference proteome</keyword>
<organism evidence="1 2">
    <name type="scientific">Pendulispora rubella</name>
    <dbReference type="NCBI Taxonomy" id="2741070"/>
    <lineage>
        <taxon>Bacteria</taxon>
        <taxon>Pseudomonadati</taxon>
        <taxon>Myxococcota</taxon>
        <taxon>Myxococcia</taxon>
        <taxon>Myxococcales</taxon>
        <taxon>Sorangiineae</taxon>
        <taxon>Pendulisporaceae</taxon>
        <taxon>Pendulispora</taxon>
    </lineage>
</organism>
<evidence type="ECO:0000313" key="2">
    <source>
        <dbReference type="Proteomes" id="UP001374803"/>
    </source>
</evidence>
<protein>
    <submittedName>
        <fullName evidence="1">Type VI secretion system baseplate subunit TssG</fullName>
    </submittedName>
</protein>
<dbReference type="PANTHER" id="PTHR35564">
    <property type="match status" value="1"/>
</dbReference>
<dbReference type="RefSeq" id="WP_394831759.1">
    <property type="nucleotide sequence ID" value="NZ_CP089929.1"/>
</dbReference>
<dbReference type="Pfam" id="PF06996">
    <property type="entry name" value="T6SS_TssG"/>
    <property type="match status" value="1"/>
</dbReference>
<proteinExistence type="predicted"/>
<evidence type="ECO:0000313" key="1">
    <source>
        <dbReference type="EMBL" id="WXB02132.1"/>
    </source>
</evidence>
<accession>A0ABZ2KUE0</accession>
<dbReference type="NCBIfam" id="TIGR03347">
    <property type="entry name" value="VI_chp_1"/>
    <property type="match status" value="1"/>
</dbReference>
<dbReference type="EMBL" id="CP089983">
    <property type="protein sequence ID" value="WXB02132.1"/>
    <property type="molecule type" value="Genomic_DNA"/>
</dbReference>
<dbReference type="PANTHER" id="PTHR35564:SF4">
    <property type="entry name" value="CYTOPLASMIC PROTEIN"/>
    <property type="match status" value="1"/>
</dbReference>
<dbReference type="Proteomes" id="UP001374803">
    <property type="component" value="Chromosome"/>
</dbReference>
<reference evidence="1" key="1">
    <citation type="submission" date="2021-12" db="EMBL/GenBank/DDBJ databases">
        <title>Discovery of the Pendulisporaceae a myxobacterial family with distinct sporulation behavior and unique specialized metabolism.</title>
        <authorList>
            <person name="Garcia R."/>
            <person name="Popoff A."/>
            <person name="Bader C.D."/>
            <person name="Loehr J."/>
            <person name="Walesch S."/>
            <person name="Walt C."/>
            <person name="Boldt J."/>
            <person name="Bunk B."/>
            <person name="Haeckl F.J.F.P.J."/>
            <person name="Gunesch A.P."/>
            <person name="Birkelbach J."/>
            <person name="Nuebel U."/>
            <person name="Pietschmann T."/>
            <person name="Bach T."/>
            <person name="Mueller R."/>
        </authorList>
    </citation>
    <scope>NUCLEOTIDE SEQUENCE</scope>
    <source>
        <strain evidence="1">MSr11367</strain>
    </source>
</reference>
<sequence length="338" mass="37551">MTTRSDVPAPQDVEAGLYELIRWLESTYGPAEDGEDLRFEHASSLSYPTASLAEVRTDSGYARVVVTLIGLLGASSPISLDWLEGLLHEETLRDDNQTPIRDFLDVLLHPFVTLLYTGWKQYTPEGAYDPAGNDRWSQRMRALAGIDAWAPAHSPAEEALPSMAAHGLTDHLNAMPRWIDVPSATAILRRRFPDLHIRLETDTQRRVIFGQSERTLLGTQRSTLGRNFRCGRGCRTTEGFVRVCAGPVEQETYDALMPGGPVYARLAALAERLLPTVAHRELEVTTASTSAPTFVLGRHGNRLGSTARISRAKSERIRVRVPLVVEPTPRIRRTFLST</sequence>